<dbReference type="EMBL" id="JBJQOH010000004">
    <property type="protein sequence ID" value="KAL3687740.1"/>
    <property type="molecule type" value="Genomic_DNA"/>
</dbReference>
<dbReference type="AlphaFoldDB" id="A0ABD3HC08"/>
<keyword evidence="8" id="KW-1185">Reference proteome</keyword>
<dbReference type="SMART" id="SM00154">
    <property type="entry name" value="ZnF_AN1"/>
    <property type="match status" value="2"/>
</dbReference>
<feature type="domain" description="AN1-type" evidence="6">
    <location>
        <begin position="93"/>
        <end position="143"/>
    </location>
</feature>
<keyword evidence="3 5" id="KW-0863">Zinc-finger</keyword>
<comment type="function">
    <text evidence="1">May be involved in environmental stress response.</text>
</comment>
<accession>A0ABD3HC08</accession>
<dbReference type="GO" id="GO:0008270">
    <property type="term" value="F:zinc ion binding"/>
    <property type="evidence" value="ECO:0007669"/>
    <property type="project" value="UniProtKB-KW"/>
</dbReference>
<dbReference type="PROSITE" id="PS51039">
    <property type="entry name" value="ZF_AN1"/>
    <property type="match status" value="2"/>
</dbReference>
<evidence type="ECO:0000259" key="6">
    <source>
        <dbReference type="PROSITE" id="PS51039"/>
    </source>
</evidence>
<evidence type="ECO:0000313" key="7">
    <source>
        <dbReference type="EMBL" id="KAL3687740.1"/>
    </source>
</evidence>
<dbReference type="SUPFAM" id="SSF118310">
    <property type="entry name" value="AN1-like Zinc finger"/>
    <property type="match status" value="2"/>
</dbReference>
<feature type="domain" description="AN1-type" evidence="6">
    <location>
        <begin position="9"/>
        <end position="57"/>
    </location>
</feature>
<evidence type="ECO:0000256" key="4">
    <source>
        <dbReference type="ARBA" id="ARBA00022833"/>
    </source>
</evidence>
<keyword evidence="2" id="KW-0479">Metal-binding</keyword>
<evidence type="ECO:0000256" key="1">
    <source>
        <dbReference type="ARBA" id="ARBA00003732"/>
    </source>
</evidence>
<keyword evidence="4" id="KW-0862">Zinc</keyword>
<evidence type="ECO:0000313" key="8">
    <source>
        <dbReference type="Proteomes" id="UP001633002"/>
    </source>
</evidence>
<evidence type="ECO:0000256" key="2">
    <source>
        <dbReference type="ARBA" id="ARBA00022723"/>
    </source>
</evidence>
<dbReference type="InterPro" id="IPR000058">
    <property type="entry name" value="Znf_AN1"/>
</dbReference>
<dbReference type="Pfam" id="PF01428">
    <property type="entry name" value="zf-AN1"/>
    <property type="match status" value="2"/>
</dbReference>
<dbReference type="Proteomes" id="UP001633002">
    <property type="component" value="Unassembled WGS sequence"/>
</dbReference>
<comment type="caution">
    <text evidence="7">The sequence shown here is derived from an EMBL/GenBank/DDBJ whole genome shotgun (WGS) entry which is preliminary data.</text>
</comment>
<sequence>MAGGTEAFPDLGAHCAEEDCHQLDFLPFKCDSCLKVYCLEHRSYKAHGCSKGDIKDKIVLICPTCEGTIKKVYGESEELTLKKHSENGSCLRPTRKPRCPVKGCREQLRFSNTYHCKSCGSDTCLRHRFAADHACKERNYSKLIGALAKRGAQDCGTSASATLSNPKGIKTLKDLSHHLNNVRLQVF</sequence>
<reference evidence="7 8" key="1">
    <citation type="submission" date="2024-09" db="EMBL/GenBank/DDBJ databases">
        <title>Chromosome-scale assembly of Riccia sorocarpa.</title>
        <authorList>
            <person name="Paukszto L."/>
        </authorList>
    </citation>
    <scope>NUCLEOTIDE SEQUENCE [LARGE SCALE GENOMIC DNA]</scope>
    <source>
        <strain evidence="7">LP-2024</strain>
        <tissue evidence="7">Aerial parts of the thallus</tissue>
    </source>
</reference>
<organism evidence="7 8">
    <name type="scientific">Riccia sorocarpa</name>
    <dbReference type="NCBI Taxonomy" id="122646"/>
    <lineage>
        <taxon>Eukaryota</taxon>
        <taxon>Viridiplantae</taxon>
        <taxon>Streptophyta</taxon>
        <taxon>Embryophyta</taxon>
        <taxon>Marchantiophyta</taxon>
        <taxon>Marchantiopsida</taxon>
        <taxon>Marchantiidae</taxon>
        <taxon>Marchantiales</taxon>
        <taxon>Ricciaceae</taxon>
        <taxon>Riccia</taxon>
    </lineage>
</organism>
<evidence type="ECO:0000256" key="3">
    <source>
        <dbReference type="ARBA" id="ARBA00022771"/>
    </source>
</evidence>
<proteinExistence type="predicted"/>
<dbReference type="PANTHER" id="PTHR14677">
    <property type="entry name" value="ARSENITE INDUCUBLE RNA ASSOCIATED PROTEIN AIP-1-RELATED"/>
    <property type="match status" value="1"/>
</dbReference>
<evidence type="ECO:0000256" key="5">
    <source>
        <dbReference type="PROSITE-ProRule" id="PRU00449"/>
    </source>
</evidence>
<dbReference type="PANTHER" id="PTHR14677:SF20">
    <property type="entry name" value="ZINC FINGER AN1-TYPE CONTAINING 2A-RELATED"/>
    <property type="match status" value="1"/>
</dbReference>
<dbReference type="Gene3D" id="4.10.1110.10">
    <property type="entry name" value="AN1-like Zinc finger"/>
    <property type="match status" value="2"/>
</dbReference>
<protein>
    <recommendedName>
        <fullName evidence="6">AN1-type domain-containing protein</fullName>
    </recommendedName>
</protein>
<dbReference type="InterPro" id="IPR035896">
    <property type="entry name" value="AN1-like_Znf"/>
</dbReference>
<gene>
    <name evidence="7" type="ORF">R1sor_014049</name>
</gene>
<name>A0ABD3HC08_9MARC</name>